<evidence type="ECO:0000313" key="2">
    <source>
        <dbReference type="Proteomes" id="UP000246085"/>
    </source>
</evidence>
<gene>
    <name evidence="1" type="ORF">BRAD3257_0428</name>
</gene>
<dbReference type="KEGG" id="bvz:BRAD3257_0428"/>
<dbReference type="Proteomes" id="UP000246085">
    <property type="component" value="Chromosome BRAD3257"/>
</dbReference>
<reference evidence="1 2" key="1">
    <citation type="submission" date="2018-03" db="EMBL/GenBank/DDBJ databases">
        <authorList>
            <person name="Gully D."/>
        </authorList>
    </citation>
    <scope>NUCLEOTIDE SEQUENCE [LARGE SCALE GENOMIC DNA]</scope>
    <source>
        <strain evidence="1">ORS3257</strain>
    </source>
</reference>
<sequence>MFSATRRSLASRAMVLTSARVGRRKVSRSVATTLGLASRKVTLEKSCNMSGSVKVTKSK</sequence>
<organism evidence="1 2">
    <name type="scientific">Bradyrhizobium vignae</name>
    <dbReference type="NCBI Taxonomy" id="1549949"/>
    <lineage>
        <taxon>Bacteria</taxon>
        <taxon>Pseudomonadati</taxon>
        <taxon>Pseudomonadota</taxon>
        <taxon>Alphaproteobacteria</taxon>
        <taxon>Hyphomicrobiales</taxon>
        <taxon>Nitrobacteraceae</taxon>
        <taxon>Bradyrhizobium</taxon>
    </lineage>
</organism>
<name>A0A2U3PR17_9BRAD</name>
<accession>A0A2U3PR17</accession>
<protein>
    <submittedName>
        <fullName evidence="1">Uncharacterized protein</fullName>
    </submittedName>
</protein>
<evidence type="ECO:0000313" key="1">
    <source>
        <dbReference type="EMBL" id="SPP91594.1"/>
    </source>
</evidence>
<proteinExistence type="predicted"/>
<dbReference type="EMBL" id="LS398110">
    <property type="protein sequence ID" value="SPP91594.1"/>
    <property type="molecule type" value="Genomic_DNA"/>
</dbReference>
<dbReference type="AlphaFoldDB" id="A0A2U3PR17"/>